<protein>
    <submittedName>
        <fullName evidence="1">Uncharacterized protein</fullName>
    </submittedName>
</protein>
<proteinExistence type="predicted"/>
<keyword evidence="2" id="KW-1185">Reference proteome</keyword>
<dbReference type="AlphaFoldDB" id="A0A1U8H823"/>
<reference evidence="1 2" key="2">
    <citation type="journal article" date="2017" name="Genome Biol.">
        <title>New reference genome sequences of hot pepper reveal the massive evolution of plant disease-resistance genes by retroduplication.</title>
        <authorList>
            <person name="Kim S."/>
            <person name="Park J."/>
            <person name="Yeom S.I."/>
            <person name="Kim Y.M."/>
            <person name="Seo E."/>
            <person name="Kim K.T."/>
            <person name="Kim M.S."/>
            <person name="Lee J.M."/>
            <person name="Cheong K."/>
            <person name="Shin H.S."/>
            <person name="Kim S.B."/>
            <person name="Han K."/>
            <person name="Lee J."/>
            <person name="Park M."/>
            <person name="Lee H.A."/>
            <person name="Lee H.Y."/>
            <person name="Lee Y."/>
            <person name="Oh S."/>
            <person name="Lee J.H."/>
            <person name="Choi E."/>
            <person name="Choi E."/>
            <person name="Lee S.E."/>
            <person name="Jeon J."/>
            <person name="Kim H."/>
            <person name="Choi G."/>
            <person name="Song H."/>
            <person name="Lee J."/>
            <person name="Lee S.C."/>
            <person name="Kwon J.K."/>
            <person name="Lee H.Y."/>
            <person name="Koo N."/>
            <person name="Hong Y."/>
            <person name="Kim R.W."/>
            <person name="Kang W.H."/>
            <person name="Huh J.H."/>
            <person name="Kang B.C."/>
            <person name="Yang T.J."/>
            <person name="Lee Y.H."/>
            <person name="Bennetzen J.L."/>
            <person name="Choi D."/>
        </authorList>
    </citation>
    <scope>NUCLEOTIDE SEQUENCE [LARGE SCALE GENOMIC DNA]</scope>
    <source>
        <strain evidence="2">cv. CM334</strain>
    </source>
</reference>
<sequence>MKQLLMDSASENPLNGRFPRMEVLNSGSMSCSMLFDLLTCLSEVIALSTLLGPVTMSYLGGLKWHQSDLRQVCSCSDDDYCFHQSEGEFHDGLVEFTDRNLNEGSSIQFTRNFLNEIVDSTSKEGIAESKLCLQLENNNSAKKGEPIDGEPSEGADLSGYSKIREDGFMLFKNLCKLPLKISSQEHADDNILLRGKVLPLELLKVIMDNAGPIWRSP</sequence>
<evidence type="ECO:0000313" key="1">
    <source>
        <dbReference type="EMBL" id="PHT77997.1"/>
    </source>
</evidence>
<dbReference type="Gramene" id="PHT77997">
    <property type="protein sequence ID" value="PHT77997"/>
    <property type="gene ID" value="T459_16049"/>
</dbReference>
<name>A0A1U8H823_CAPAN</name>
<accession>A0A1U8H823</accession>
<dbReference type="Proteomes" id="UP000222542">
    <property type="component" value="Unassembled WGS sequence"/>
</dbReference>
<comment type="caution">
    <text evidence="1">The sequence shown here is derived from an EMBL/GenBank/DDBJ whole genome shotgun (WGS) entry which is preliminary data.</text>
</comment>
<reference evidence="1 2" key="1">
    <citation type="journal article" date="2014" name="Nat. Genet.">
        <title>Genome sequence of the hot pepper provides insights into the evolution of pungency in Capsicum species.</title>
        <authorList>
            <person name="Kim S."/>
            <person name="Park M."/>
            <person name="Yeom S.I."/>
            <person name="Kim Y.M."/>
            <person name="Lee J.M."/>
            <person name="Lee H.A."/>
            <person name="Seo E."/>
            <person name="Choi J."/>
            <person name="Cheong K."/>
            <person name="Kim K.T."/>
            <person name="Jung K."/>
            <person name="Lee G.W."/>
            <person name="Oh S.K."/>
            <person name="Bae C."/>
            <person name="Kim S.B."/>
            <person name="Lee H.Y."/>
            <person name="Kim S.Y."/>
            <person name="Kim M.S."/>
            <person name="Kang B.C."/>
            <person name="Jo Y.D."/>
            <person name="Yang H.B."/>
            <person name="Jeong H.J."/>
            <person name="Kang W.H."/>
            <person name="Kwon J.K."/>
            <person name="Shin C."/>
            <person name="Lim J.Y."/>
            <person name="Park J.H."/>
            <person name="Huh J.H."/>
            <person name="Kim J.S."/>
            <person name="Kim B.D."/>
            <person name="Cohen O."/>
            <person name="Paran I."/>
            <person name="Suh M.C."/>
            <person name="Lee S.B."/>
            <person name="Kim Y.K."/>
            <person name="Shin Y."/>
            <person name="Noh S.J."/>
            <person name="Park J."/>
            <person name="Seo Y.S."/>
            <person name="Kwon S.Y."/>
            <person name="Kim H.A."/>
            <person name="Park J.M."/>
            <person name="Kim H.J."/>
            <person name="Choi S.B."/>
            <person name="Bosland P.W."/>
            <person name="Reeves G."/>
            <person name="Jo S.H."/>
            <person name="Lee B.W."/>
            <person name="Cho H.T."/>
            <person name="Choi H.S."/>
            <person name="Lee M.S."/>
            <person name="Yu Y."/>
            <person name="Do Choi Y."/>
            <person name="Park B.S."/>
            <person name="van Deynze A."/>
            <person name="Ashrafi H."/>
            <person name="Hill T."/>
            <person name="Kim W.T."/>
            <person name="Pai H.S."/>
            <person name="Ahn H.K."/>
            <person name="Yeam I."/>
            <person name="Giovannoni J.J."/>
            <person name="Rose J.K."/>
            <person name="Sorensen I."/>
            <person name="Lee S.J."/>
            <person name="Kim R.W."/>
            <person name="Choi I.Y."/>
            <person name="Choi B.S."/>
            <person name="Lim J.S."/>
            <person name="Lee Y.H."/>
            <person name="Choi D."/>
        </authorList>
    </citation>
    <scope>NUCLEOTIDE SEQUENCE [LARGE SCALE GENOMIC DNA]</scope>
    <source>
        <strain evidence="2">cv. CM334</strain>
    </source>
</reference>
<dbReference type="EMBL" id="AYRZ02000006">
    <property type="protein sequence ID" value="PHT77997.1"/>
    <property type="molecule type" value="Genomic_DNA"/>
</dbReference>
<gene>
    <name evidence="1" type="ORF">T459_16049</name>
</gene>
<organism evidence="1 2">
    <name type="scientific">Capsicum annuum</name>
    <name type="common">Capsicum pepper</name>
    <dbReference type="NCBI Taxonomy" id="4072"/>
    <lineage>
        <taxon>Eukaryota</taxon>
        <taxon>Viridiplantae</taxon>
        <taxon>Streptophyta</taxon>
        <taxon>Embryophyta</taxon>
        <taxon>Tracheophyta</taxon>
        <taxon>Spermatophyta</taxon>
        <taxon>Magnoliopsida</taxon>
        <taxon>eudicotyledons</taxon>
        <taxon>Gunneridae</taxon>
        <taxon>Pentapetalae</taxon>
        <taxon>asterids</taxon>
        <taxon>lamiids</taxon>
        <taxon>Solanales</taxon>
        <taxon>Solanaceae</taxon>
        <taxon>Solanoideae</taxon>
        <taxon>Capsiceae</taxon>
        <taxon>Capsicum</taxon>
    </lineage>
</organism>
<evidence type="ECO:0000313" key="2">
    <source>
        <dbReference type="Proteomes" id="UP000222542"/>
    </source>
</evidence>